<evidence type="ECO:0000259" key="2">
    <source>
        <dbReference type="Pfam" id="PF25000"/>
    </source>
</evidence>
<name>A0A426UZS8_9ACTN</name>
<dbReference type="InterPro" id="IPR011990">
    <property type="entry name" value="TPR-like_helical_dom_sf"/>
</dbReference>
<dbReference type="SUPFAM" id="SSF52540">
    <property type="entry name" value="P-loop containing nucleoside triphosphate hydrolases"/>
    <property type="match status" value="1"/>
</dbReference>
<dbReference type="EMBL" id="RSEB01000002">
    <property type="protein sequence ID" value="RRS00106.1"/>
    <property type="molecule type" value="Genomic_DNA"/>
</dbReference>
<feature type="domain" description="DUF7779" evidence="2">
    <location>
        <begin position="319"/>
        <end position="400"/>
    </location>
</feature>
<dbReference type="SUPFAM" id="SSF48452">
    <property type="entry name" value="TPR-like"/>
    <property type="match status" value="1"/>
</dbReference>
<dbReference type="AlphaFoldDB" id="A0A426UZS8"/>
<dbReference type="Pfam" id="PF25000">
    <property type="entry name" value="DUF7779"/>
    <property type="match status" value="1"/>
</dbReference>
<comment type="caution">
    <text evidence="3">The sequence shown here is derived from an EMBL/GenBank/DDBJ whole genome shotgun (WGS) entry which is preliminary data.</text>
</comment>
<dbReference type="InterPro" id="IPR056681">
    <property type="entry name" value="DUF7779"/>
</dbReference>
<accession>A0A426UZS8</accession>
<reference evidence="3 4" key="1">
    <citation type="submission" date="2018-12" db="EMBL/GenBank/DDBJ databases">
        <title>Glycomyces sp. YIM 121974 draft genome.</title>
        <authorList>
            <person name="Li Q."/>
        </authorList>
    </citation>
    <scope>NUCLEOTIDE SEQUENCE [LARGE SCALE GENOMIC DNA]</scope>
    <source>
        <strain evidence="3 4">YIM 121974</strain>
    </source>
</reference>
<protein>
    <submittedName>
        <fullName evidence="3">Tetratricopeptide repeat protein</fullName>
    </submittedName>
</protein>
<dbReference type="Gene3D" id="1.25.40.10">
    <property type="entry name" value="Tetratricopeptide repeat domain"/>
    <property type="match status" value="1"/>
</dbReference>
<dbReference type="InterPro" id="IPR053137">
    <property type="entry name" value="NLR-like"/>
</dbReference>
<dbReference type="Proteomes" id="UP000277256">
    <property type="component" value="Unassembled WGS sequence"/>
</dbReference>
<evidence type="ECO:0000256" key="1">
    <source>
        <dbReference type="SAM" id="MobiDB-lite"/>
    </source>
</evidence>
<dbReference type="PANTHER" id="PTHR46082">
    <property type="entry name" value="ATP/GTP-BINDING PROTEIN-RELATED"/>
    <property type="match status" value="1"/>
</dbReference>
<evidence type="ECO:0000313" key="3">
    <source>
        <dbReference type="EMBL" id="RRS00106.1"/>
    </source>
</evidence>
<dbReference type="InterPro" id="IPR027417">
    <property type="entry name" value="P-loop_NTPase"/>
</dbReference>
<gene>
    <name evidence="3" type="ORF">EIW28_05790</name>
</gene>
<keyword evidence="4" id="KW-1185">Reference proteome</keyword>
<dbReference type="RefSeq" id="WP_125246792.1">
    <property type="nucleotide sequence ID" value="NZ_RSEB01000002.1"/>
</dbReference>
<feature type="region of interest" description="Disordered" evidence="1">
    <location>
        <begin position="1"/>
        <end position="24"/>
    </location>
</feature>
<dbReference type="PANTHER" id="PTHR46082:SF6">
    <property type="entry name" value="AAA+ ATPASE DOMAIN-CONTAINING PROTEIN-RELATED"/>
    <property type="match status" value="1"/>
</dbReference>
<organism evidence="3 4">
    <name type="scientific">Glycomyces terrestris</name>
    <dbReference type="NCBI Taxonomy" id="2493553"/>
    <lineage>
        <taxon>Bacteria</taxon>
        <taxon>Bacillati</taxon>
        <taxon>Actinomycetota</taxon>
        <taxon>Actinomycetes</taxon>
        <taxon>Glycomycetales</taxon>
        <taxon>Glycomycetaceae</taxon>
        <taxon>Glycomyces</taxon>
    </lineage>
</organism>
<evidence type="ECO:0000313" key="4">
    <source>
        <dbReference type="Proteomes" id="UP000277256"/>
    </source>
</evidence>
<sequence>MADAQFGDGPEPETQRPVPPGHAGVPLHSRIEIGAILEHLAPVRVHDFETGQLLIGNLPGLPDGLQHRESDRELAKALDAGDGAVLCQILTGMGGVGKTHTAAAYARRIWDAKAIDLLLWVRAADRGSIVSTYAAAASQVCGSDPADGLAAAKELLSWLDRPSAPAWLIVLDDLTDSDHLAGLWPPATPRGRTVVTTRRRDASLDGYKRRRLDLDLFSHTEARAFLRRRLGAHTPAQEGADELIRATGRLPLALSQAAAYIIDRQDITCSAYAGMLDDRTIKLARLSPERLPDEYPSKVAACWTMSVEAADREPPVGVAGRLMAAVSVLAPEGIPVDLLTSEGVRSQLAGSREGTVPDEEQTREVLRRLRKLSLLEYDGRTVRVHAMVQRAVRDRLTEPEVAALVLAVADAIVALWPETAEDQDLIALLRACTASLRRYAAATLLEPEAHPVFFAAGVSIGESGQAAEAARYFEDLSTDLEGRLGPGHPDSIRARSLRNTWRLEAFAGRPGEDADFEALLREQERLLGPDHPDTLTTRQRLANRLGEAGDAARAAADLAGLVEDRVRVLGPDHPSTLVTRHNLAYWTGRSGDAAKAAAILEALLPDVVRVLGPDNPRTLSARHNFAYWSGLAGDARRSARELRGLLRTRSDLMGRYHAETLNTAEHVAYWSAATGDPGEAAAAIEALLGDRHLRFGLDADGTGASRSLALADEAKVVSALVSLWGGRRRHIGAYRPDAAFTRVIADLWRLASDAREDPGSRPEPGRED</sequence>
<proteinExistence type="predicted"/>
<dbReference type="OrthoDB" id="3885120at2"/>
<dbReference type="GO" id="GO:0043531">
    <property type="term" value="F:ADP binding"/>
    <property type="evidence" value="ECO:0007669"/>
    <property type="project" value="InterPro"/>
</dbReference>
<dbReference type="Gene3D" id="3.40.50.300">
    <property type="entry name" value="P-loop containing nucleotide triphosphate hydrolases"/>
    <property type="match status" value="1"/>
</dbReference>
<dbReference type="Pfam" id="PF13374">
    <property type="entry name" value="TPR_10"/>
    <property type="match status" value="2"/>
</dbReference>